<dbReference type="GO" id="GO:0016301">
    <property type="term" value="F:kinase activity"/>
    <property type="evidence" value="ECO:0007669"/>
    <property type="project" value="UniProtKB-KW"/>
</dbReference>
<dbReference type="PRINTS" id="PR00344">
    <property type="entry name" value="BCTRLSENSOR"/>
</dbReference>
<dbReference type="InterPro" id="IPR005467">
    <property type="entry name" value="His_kinase_dom"/>
</dbReference>
<dbReference type="SUPFAM" id="SSF55874">
    <property type="entry name" value="ATPase domain of HSP90 chaperone/DNA topoisomerase II/histidine kinase"/>
    <property type="match status" value="1"/>
</dbReference>
<dbReference type="Proteomes" id="UP000779507">
    <property type="component" value="Unassembled WGS sequence"/>
</dbReference>
<keyword evidence="8" id="KW-0902">Two-component regulatory system</keyword>
<dbReference type="PANTHER" id="PTHR43065">
    <property type="entry name" value="SENSOR HISTIDINE KINASE"/>
    <property type="match status" value="1"/>
</dbReference>
<comment type="catalytic activity">
    <reaction evidence="1">
        <text>ATP + protein L-histidine = ADP + protein N-phospho-L-histidine.</text>
        <dbReference type="EC" id="2.7.13.3"/>
    </reaction>
</comment>
<evidence type="ECO:0000313" key="10">
    <source>
        <dbReference type="EMBL" id="NRT19306.1"/>
    </source>
</evidence>
<dbReference type="PANTHER" id="PTHR43065:SF10">
    <property type="entry name" value="PEROXIDE STRESS-ACTIVATED HISTIDINE KINASE MAK3"/>
    <property type="match status" value="1"/>
</dbReference>
<dbReference type="RefSeq" id="WP_173810035.1">
    <property type="nucleotide sequence ID" value="NZ_JABSNP010000008.1"/>
</dbReference>
<dbReference type="EC" id="2.7.13.3" evidence="2"/>
<comment type="caution">
    <text evidence="10">The sequence shown here is derived from an EMBL/GenBank/DDBJ whole genome shotgun (WGS) entry which is preliminary data.</text>
</comment>
<organism evidence="10 11">
    <name type="scientific">Hymenobacter caeli</name>
    <dbReference type="NCBI Taxonomy" id="2735894"/>
    <lineage>
        <taxon>Bacteria</taxon>
        <taxon>Pseudomonadati</taxon>
        <taxon>Bacteroidota</taxon>
        <taxon>Cytophagia</taxon>
        <taxon>Cytophagales</taxon>
        <taxon>Hymenobacteraceae</taxon>
        <taxon>Hymenobacter</taxon>
    </lineage>
</organism>
<dbReference type="InterPro" id="IPR036890">
    <property type="entry name" value="HATPase_C_sf"/>
</dbReference>
<dbReference type="InterPro" id="IPR003594">
    <property type="entry name" value="HATPase_dom"/>
</dbReference>
<gene>
    <name evidence="10" type="ORF">HNP98_002130</name>
</gene>
<keyword evidence="6 10" id="KW-0418">Kinase</keyword>
<dbReference type="Gene3D" id="3.30.565.10">
    <property type="entry name" value="Histidine kinase-like ATPase, C-terminal domain"/>
    <property type="match status" value="1"/>
</dbReference>
<evidence type="ECO:0000256" key="1">
    <source>
        <dbReference type="ARBA" id="ARBA00000085"/>
    </source>
</evidence>
<name>A0ABX2FQ63_9BACT</name>
<protein>
    <recommendedName>
        <fullName evidence="2">histidine kinase</fullName>
        <ecNumber evidence="2">2.7.13.3</ecNumber>
    </recommendedName>
</protein>
<keyword evidence="7" id="KW-0067">ATP-binding</keyword>
<reference evidence="10 11" key="1">
    <citation type="submission" date="2020-05" db="EMBL/GenBank/DDBJ databases">
        <title>Genomic Encyclopedia of Type Strains, Phase IV (KMG-V): Genome sequencing to study the core and pangenomes of soil and plant-associated prokaryotes.</title>
        <authorList>
            <person name="Whitman W."/>
        </authorList>
    </citation>
    <scope>NUCLEOTIDE SEQUENCE [LARGE SCALE GENOMIC DNA]</scope>
    <source>
        <strain evidence="10 11">9A</strain>
    </source>
</reference>
<evidence type="ECO:0000313" key="11">
    <source>
        <dbReference type="Proteomes" id="UP000779507"/>
    </source>
</evidence>
<evidence type="ECO:0000256" key="3">
    <source>
        <dbReference type="ARBA" id="ARBA00022553"/>
    </source>
</evidence>
<keyword evidence="4" id="KW-0808">Transferase</keyword>
<dbReference type="EMBL" id="JABSNP010000008">
    <property type="protein sequence ID" value="NRT19306.1"/>
    <property type="molecule type" value="Genomic_DNA"/>
</dbReference>
<evidence type="ECO:0000256" key="2">
    <source>
        <dbReference type="ARBA" id="ARBA00012438"/>
    </source>
</evidence>
<keyword evidence="5" id="KW-0547">Nucleotide-binding</keyword>
<dbReference type="Pfam" id="PF02518">
    <property type="entry name" value="HATPase_c"/>
    <property type="match status" value="1"/>
</dbReference>
<evidence type="ECO:0000256" key="6">
    <source>
        <dbReference type="ARBA" id="ARBA00022777"/>
    </source>
</evidence>
<keyword evidence="3" id="KW-0597">Phosphoprotein</keyword>
<evidence type="ECO:0000256" key="4">
    <source>
        <dbReference type="ARBA" id="ARBA00022679"/>
    </source>
</evidence>
<evidence type="ECO:0000259" key="9">
    <source>
        <dbReference type="PROSITE" id="PS50109"/>
    </source>
</evidence>
<dbReference type="SMART" id="SM00387">
    <property type="entry name" value="HATPase_c"/>
    <property type="match status" value="1"/>
</dbReference>
<proteinExistence type="predicted"/>
<evidence type="ECO:0000256" key="5">
    <source>
        <dbReference type="ARBA" id="ARBA00022741"/>
    </source>
</evidence>
<evidence type="ECO:0000256" key="8">
    <source>
        <dbReference type="ARBA" id="ARBA00023012"/>
    </source>
</evidence>
<evidence type="ECO:0000256" key="7">
    <source>
        <dbReference type="ARBA" id="ARBA00022840"/>
    </source>
</evidence>
<keyword evidence="11" id="KW-1185">Reference proteome</keyword>
<dbReference type="PROSITE" id="PS50109">
    <property type="entry name" value="HIS_KIN"/>
    <property type="match status" value="1"/>
</dbReference>
<feature type="domain" description="Histidine kinase" evidence="9">
    <location>
        <begin position="187"/>
        <end position="402"/>
    </location>
</feature>
<sequence length="402" mass="45480">MIPIYDQKSRGKILVAVLALLIGASTVVYTNILVRQVARREQEQIELYAKAQRFIVNTEEESGLLFVQAQIINVNKTIPVIFTNEAGTVEGSKNVDMPPHLPLADSVARLRHELALMKERHPPIVVEYAAGARTYIYYNDSHLLAQLRTYPLVQLGVIGSLAVMAYFSFSYSRRAEQNRVWVGLAKETAHQLGTPLSSLVGWQSYLRESERFANEPIIEELGKDIRRLEIITERFSNIGSVPVLNDENLLQVTRNAIAYLESRVSRKVKFAIESDLPLDTPARVNVPLFDWVVENICKNAVDAMEGRGSITLHLRRVRVRRSWYRRAAASRQVAIDITDTGKGIAKNKLQSVFLPGFTTKRRGWGLGLALAKRIIENYHEGQLFVKWSELGRGTTFRIVLNQ</sequence>
<accession>A0ABX2FQ63</accession>
<dbReference type="InterPro" id="IPR004358">
    <property type="entry name" value="Sig_transdc_His_kin-like_C"/>
</dbReference>